<comment type="similarity">
    <text evidence="2 13">Belongs to the FAH family.</text>
</comment>
<feature type="binding site" evidence="11">
    <location>
        <position position="138"/>
    </location>
    <ligand>
        <name>substrate</name>
    </ligand>
</feature>
<sequence>MSSLRSWFSIPRGSHFSLANIPFGIISTTDSQKPRVAVAVGDHALDLEAFAASNGFSKLSSIQAHQAVFSEPTLNAFAALGRPVRATVRTYIQTVFAEDTTFPDVLKLNSEAQKSSLIPLKDVKTHLPFKIGDYTDFYAGLNHAYNVGVMFRGPENALQPNYKHLPVGYHGRASSVVVSGTPIRRPNGQILENPAADPKIPVFSACRKLDMELELGAFVTKANKMGEPIPIDEAQDSLFGVVLMNDWSARDIQAWEYVPLGPFNAKNFGTTISPWVVTMDALAPFLGKGLENDAEVLPYLKEKNPNSIPDIQLQVDLTTDSGTTTTITKTTSRNLLFSFPQMLAHHSITGCPMKVGDLLGSGTISGKEVNSRGSLLEQNENGKKDIGLAGMEVRTFLRDGDEVTIHGVCGTDQDGLVGFGECRGTIEAAIRIAK</sequence>
<keyword evidence="5 13" id="KW-0378">Hydrolase</keyword>
<dbReference type="EMBL" id="ML996566">
    <property type="protein sequence ID" value="KAF2761749.1"/>
    <property type="molecule type" value="Genomic_DNA"/>
</dbReference>
<evidence type="ECO:0000259" key="15">
    <source>
        <dbReference type="Pfam" id="PF09298"/>
    </source>
</evidence>
<feature type="binding site" evidence="12">
    <location>
        <position position="246"/>
    </location>
    <ligand>
        <name>Mg(2+)</name>
        <dbReference type="ChEBI" id="CHEBI:18420"/>
    </ligand>
</feature>
<dbReference type="InterPro" id="IPR015377">
    <property type="entry name" value="Fumarylacetoacetase_N"/>
</dbReference>
<proteinExistence type="inferred from homology"/>
<keyword evidence="8 13" id="KW-0828">Tyrosine catabolism</keyword>
<dbReference type="SUPFAM" id="SSF63433">
    <property type="entry name" value="Fumarylacetoacetate hydrolase, FAH, N-terminal domain"/>
    <property type="match status" value="1"/>
</dbReference>
<dbReference type="InterPro" id="IPR011234">
    <property type="entry name" value="Fumarylacetoacetase-like_C"/>
</dbReference>
<evidence type="ECO:0000259" key="14">
    <source>
        <dbReference type="Pfam" id="PF01557"/>
    </source>
</evidence>
<feature type="binding site" evidence="12">
    <location>
        <position position="214"/>
    </location>
    <ligand>
        <name>Ca(2+)</name>
        <dbReference type="ChEBI" id="CHEBI:29108"/>
    </ligand>
</feature>
<evidence type="ECO:0000256" key="10">
    <source>
        <dbReference type="PIRSR" id="PIRSR605959-1"/>
    </source>
</evidence>
<keyword evidence="17" id="KW-1185">Reference proteome</keyword>
<evidence type="ECO:0000256" key="1">
    <source>
        <dbReference type="ARBA" id="ARBA00004782"/>
    </source>
</evidence>
<dbReference type="EC" id="3.7.1.2" evidence="3 13"/>
<feature type="binding site" evidence="12">
    <location>
        <position position="246"/>
    </location>
    <ligand>
        <name>Ca(2+)</name>
        <dbReference type="ChEBI" id="CHEBI:29108"/>
    </ligand>
</feature>
<dbReference type="InterPro" id="IPR005959">
    <property type="entry name" value="Fumarylacetoacetase"/>
</dbReference>
<evidence type="ECO:0000256" key="9">
    <source>
        <dbReference type="ARBA" id="ARBA00023232"/>
    </source>
</evidence>
<feature type="binding site" evidence="12">
    <location>
        <position position="136"/>
    </location>
    <ligand>
        <name>Ca(2+)</name>
        <dbReference type="ChEBI" id="CHEBI:29108"/>
    </ligand>
</feature>
<protein>
    <recommendedName>
        <fullName evidence="3 13">Fumarylacetoacetase</fullName>
        <ecNumber evidence="3 13">3.7.1.2</ecNumber>
    </recommendedName>
    <alternativeName>
        <fullName evidence="13">Fumarylacetoacetate hydrolase</fullName>
    </alternativeName>
</protein>
<dbReference type="AlphaFoldDB" id="A0A6A6WHN9"/>
<dbReference type="GeneID" id="54482716"/>
<evidence type="ECO:0000256" key="4">
    <source>
        <dbReference type="ARBA" id="ARBA00022723"/>
    </source>
</evidence>
<feature type="active site" description="Proton acceptor" evidence="10">
    <location>
        <position position="143"/>
    </location>
</feature>
<comment type="catalytic activity">
    <reaction evidence="13">
        <text>4-fumarylacetoacetate + H2O = acetoacetate + fumarate + H(+)</text>
        <dbReference type="Rhea" id="RHEA:10244"/>
        <dbReference type="ChEBI" id="CHEBI:13705"/>
        <dbReference type="ChEBI" id="CHEBI:15377"/>
        <dbReference type="ChEBI" id="CHEBI:15378"/>
        <dbReference type="ChEBI" id="CHEBI:18034"/>
        <dbReference type="ChEBI" id="CHEBI:29806"/>
        <dbReference type="EC" id="3.7.1.2"/>
    </reaction>
</comment>
<evidence type="ECO:0000256" key="6">
    <source>
        <dbReference type="ARBA" id="ARBA00022837"/>
    </source>
</evidence>
<feature type="domain" description="Fumarylacetoacetase N-terminal" evidence="15">
    <location>
        <begin position="19"/>
        <end position="128"/>
    </location>
</feature>
<accession>A0A6A6WHN9</accession>
<feature type="binding site" evidence="12">
    <location>
        <position position="270"/>
    </location>
    <ligand>
        <name>Mg(2+)</name>
        <dbReference type="ChEBI" id="CHEBI:18420"/>
    </ligand>
</feature>
<dbReference type="Pfam" id="PF09298">
    <property type="entry name" value="FAA_hydrolase_N"/>
    <property type="match status" value="1"/>
</dbReference>
<evidence type="ECO:0000256" key="2">
    <source>
        <dbReference type="ARBA" id="ARBA00010211"/>
    </source>
</evidence>
<dbReference type="OrthoDB" id="9971669at2759"/>
<dbReference type="UniPathway" id="UPA00139">
    <property type="reaction ID" value="UER00341"/>
</dbReference>
<dbReference type="Pfam" id="PF01557">
    <property type="entry name" value="FAA_hydrolase"/>
    <property type="match status" value="1"/>
</dbReference>
<dbReference type="FunFam" id="3.90.850.10:FF:000009">
    <property type="entry name" value="Fumarylacetoacetase"/>
    <property type="match status" value="1"/>
</dbReference>
<dbReference type="NCBIfam" id="TIGR01266">
    <property type="entry name" value="fum_ac_acetase"/>
    <property type="match status" value="1"/>
</dbReference>
<evidence type="ECO:0000256" key="11">
    <source>
        <dbReference type="PIRSR" id="PIRSR605959-2"/>
    </source>
</evidence>
<evidence type="ECO:0000256" key="3">
    <source>
        <dbReference type="ARBA" id="ARBA00012094"/>
    </source>
</evidence>
<evidence type="ECO:0000313" key="17">
    <source>
        <dbReference type="Proteomes" id="UP000799437"/>
    </source>
</evidence>
<feature type="binding site" evidence="12">
    <location>
        <position position="212"/>
    </location>
    <ligand>
        <name>Ca(2+)</name>
        <dbReference type="ChEBI" id="CHEBI:29108"/>
    </ligand>
</feature>
<feature type="binding site" evidence="11">
    <location>
        <position position="152"/>
    </location>
    <ligand>
        <name>substrate</name>
    </ligand>
</feature>
<keyword evidence="6 12" id="KW-0106">Calcium</keyword>
<evidence type="ECO:0000256" key="13">
    <source>
        <dbReference type="RuleBase" id="RU366008"/>
    </source>
</evidence>
<dbReference type="PANTHER" id="PTHR43069:SF2">
    <property type="entry name" value="FUMARYLACETOACETASE"/>
    <property type="match status" value="1"/>
</dbReference>
<dbReference type="SUPFAM" id="SSF56529">
    <property type="entry name" value="FAH"/>
    <property type="match status" value="1"/>
</dbReference>
<feature type="binding site" evidence="11">
    <location>
        <position position="363"/>
    </location>
    <ligand>
        <name>substrate</name>
    </ligand>
</feature>
<feature type="binding site" evidence="11">
    <location>
        <position position="257"/>
    </location>
    <ligand>
        <name>substrate</name>
    </ligand>
</feature>
<dbReference type="GO" id="GO:0046872">
    <property type="term" value="F:metal ion binding"/>
    <property type="evidence" value="ECO:0007669"/>
    <property type="project" value="UniProtKB-UniRule"/>
</dbReference>
<dbReference type="RefSeq" id="XP_033604200.1">
    <property type="nucleotide sequence ID" value="XM_033741662.1"/>
</dbReference>
<keyword evidence="4 12" id="KW-0479">Metal-binding</keyword>
<comment type="cofactor">
    <cofactor evidence="13">
        <name>Mg(2+)</name>
        <dbReference type="ChEBI" id="CHEBI:18420"/>
    </cofactor>
    <cofactor evidence="13">
        <name>Ca(2+)</name>
        <dbReference type="ChEBI" id="CHEBI:29108"/>
    </cofactor>
</comment>
<feature type="domain" description="Fumarylacetoacetase-like C-terminal" evidence="14">
    <location>
        <begin position="137"/>
        <end position="426"/>
    </location>
</feature>
<evidence type="ECO:0000256" key="12">
    <source>
        <dbReference type="PIRSR" id="PIRSR605959-3"/>
    </source>
</evidence>
<keyword evidence="9 13" id="KW-0585">Phenylalanine catabolism</keyword>
<dbReference type="InterPro" id="IPR036663">
    <property type="entry name" value="Fumarylacetoacetase_C_sf"/>
</dbReference>
<evidence type="ECO:0000256" key="5">
    <source>
        <dbReference type="ARBA" id="ARBA00022801"/>
    </source>
</evidence>
<reference evidence="16" key="1">
    <citation type="journal article" date="2020" name="Stud. Mycol.">
        <title>101 Dothideomycetes genomes: a test case for predicting lifestyles and emergence of pathogens.</title>
        <authorList>
            <person name="Haridas S."/>
            <person name="Albert R."/>
            <person name="Binder M."/>
            <person name="Bloem J."/>
            <person name="Labutti K."/>
            <person name="Salamov A."/>
            <person name="Andreopoulos B."/>
            <person name="Baker S."/>
            <person name="Barry K."/>
            <person name="Bills G."/>
            <person name="Bluhm B."/>
            <person name="Cannon C."/>
            <person name="Castanera R."/>
            <person name="Culley D."/>
            <person name="Daum C."/>
            <person name="Ezra D."/>
            <person name="Gonzalez J."/>
            <person name="Henrissat B."/>
            <person name="Kuo A."/>
            <person name="Liang C."/>
            <person name="Lipzen A."/>
            <person name="Lutzoni F."/>
            <person name="Magnuson J."/>
            <person name="Mondo S."/>
            <person name="Nolan M."/>
            <person name="Ohm R."/>
            <person name="Pangilinan J."/>
            <person name="Park H.-J."/>
            <person name="Ramirez L."/>
            <person name="Alfaro M."/>
            <person name="Sun H."/>
            <person name="Tritt A."/>
            <person name="Yoshinaga Y."/>
            <person name="Zwiers L.-H."/>
            <person name="Turgeon B."/>
            <person name="Goodwin S."/>
            <person name="Spatafora J."/>
            <person name="Crous P."/>
            <person name="Grigoriev I."/>
        </authorList>
    </citation>
    <scope>NUCLEOTIDE SEQUENCE</scope>
    <source>
        <strain evidence="16">CBS 121739</strain>
    </source>
</reference>
<evidence type="ECO:0000256" key="7">
    <source>
        <dbReference type="ARBA" id="ARBA00022842"/>
    </source>
</evidence>
<dbReference type="GO" id="GO:0006572">
    <property type="term" value="P:L-tyrosine catabolic process"/>
    <property type="evidence" value="ECO:0007669"/>
    <property type="project" value="UniProtKB-UniRule"/>
</dbReference>
<gene>
    <name evidence="16" type="ORF">EJ05DRAFT_434470</name>
</gene>
<dbReference type="GO" id="GO:0004334">
    <property type="term" value="F:fumarylacetoacetase activity"/>
    <property type="evidence" value="ECO:0007669"/>
    <property type="project" value="UniProtKB-UniRule"/>
</dbReference>
<comment type="pathway">
    <text evidence="1 13">Amino-acid degradation; L-phenylalanine degradation; acetoacetate and fumarate from L-phenylalanine: step 6/6.</text>
</comment>
<organism evidence="16 17">
    <name type="scientific">Pseudovirgaria hyperparasitica</name>
    <dbReference type="NCBI Taxonomy" id="470096"/>
    <lineage>
        <taxon>Eukaryota</taxon>
        <taxon>Fungi</taxon>
        <taxon>Dikarya</taxon>
        <taxon>Ascomycota</taxon>
        <taxon>Pezizomycotina</taxon>
        <taxon>Dothideomycetes</taxon>
        <taxon>Dothideomycetes incertae sedis</taxon>
        <taxon>Acrospermales</taxon>
        <taxon>Acrospermaceae</taxon>
        <taxon>Pseudovirgaria</taxon>
    </lineage>
</organism>
<name>A0A6A6WHN9_9PEZI</name>
<dbReference type="Gene3D" id="3.90.850.10">
    <property type="entry name" value="Fumarylacetoacetase-like, C-terminal domain"/>
    <property type="match status" value="1"/>
</dbReference>
<dbReference type="Gene3D" id="2.30.30.230">
    <property type="entry name" value="Fumarylacetoacetase, N-terminal domain"/>
    <property type="match status" value="1"/>
</dbReference>
<evidence type="ECO:0000313" key="16">
    <source>
        <dbReference type="EMBL" id="KAF2761749.1"/>
    </source>
</evidence>
<dbReference type="PANTHER" id="PTHR43069">
    <property type="entry name" value="FUMARYLACETOACETASE"/>
    <property type="match status" value="1"/>
</dbReference>
<keyword evidence="7 12" id="KW-0460">Magnesium</keyword>
<evidence type="ECO:0000256" key="8">
    <source>
        <dbReference type="ARBA" id="ARBA00022878"/>
    </source>
</evidence>
<feature type="binding site" evidence="12">
    <location>
        <position position="266"/>
    </location>
    <ligand>
        <name>Mg(2+)</name>
        <dbReference type="ChEBI" id="CHEBI:18420"/>
    </ligand>
</feature>
<feature type="binding site" evidence="11">
    <location>
        <position position="253"/>
    </location>
    <ligand>
        <name>substrate</name>
    </ligand>
</feature>
<dbReference type="GO" id="GO:0006559">
    <property type="term" value="P:L-phenylalanine catabolic process"/>
    <property type="evidence" value="ECO:0007669"/>
    <property type="project" value="UniProtKB-UniRule"/>
</dbReference>
<dbReference type="GO" id="GO:1902000">
    <property type="term" value="P:homogentisate catabolic process"/>
    <property type="evidence" value="ECO:0007669"/>
    <property type="project" value="TreeGrafter"/>
</dbReference>
<dbReference type="Proteomes" id="UP000799437">
    <property type="component" value="Unassembled WGS sequence"/>
</dbReference>
<dbReference type="InterPro" id="IPR036462">
    <property type="entry name" value="Fumarylacetoacetase_N_sf"/>
</dbReference>